<gene>
    <name evidence="1" type="ORF">BDV98DRAFT_569779</name>
</gene>
<sequence>MIEEGTSVREIGRGRLCVILLLSRHGGEAAGAALDQSMTQCTAAPGSPAFPAARGRAFPELPRFCGLEDLLARSFSVWFFFVLVFPSTLKIGSEDWLGVGADSKNNVAANQEIWWGKACMPPWRARRVLWATGPRAIRIARRRKFESEDP</sequence>
<dbReference type="EMBL" id="ML178829">
    <property type="protein sequence ID" value="TFL00426.1"/>
    <property type="molecule type" value="Genomic_DNA"/>
</dbReference>
<dbReference type="AlphaFoldDB" id="A0A5C3QED0"/>
<dbReference type="Proteomes" id="UP000305067">
    <property type="component" value="Unassembled WGS sequence"/>
</dbReference>
<keyword evidence="2" id="KW-1185">Reference proteome</keyword>
<accession>A0A5C3QED0</accession>
<evidence type="ECO:0000313" key="2">
    <source>
        <dbReference type="Proteomes" id="UP000305067"/>
    </source>
</evidence>
<name>A0A5C3QED0_9AGAR</name>
<proteinExistence type="predicted"/>
<organism evidence="1 2">
    <name type="scientific">Pterulicium gracile</name>
    <dbReference type="NCBI Taxonomy" id="1884261"/>
    <lineage>
        <taxon>Eukaryota</taxon>
        <taxon>Fungi</taxon>
        <taxon>Dikarya</taxon>
        <taxon>Basidiomycota</taxon>
        <taxon>Agaricomycotina</taxon>
        <taxon>Agaricomycetes</taxon>
        <taxon>Agaricomycetidae</taxon>
        <taxon>Agaricales</taxon>
        <taxon>Pleurotineae</taxon>
        <taxon>Pterulaceae</taxon>
        <taxon>Pterulicium</taxon>
    </lineage>
</organism>
<protein>
    <submittedName>
        <fullName evidence="1">Uncharacterized protein</fullName>
    </submittedName>
</protein>
<reference evidence="1 2" key="1">
    <citation type="journal article" date="2019" name="Nat. Ecol. Evol.">
        <title>Megaphylogeny resolves global patterns of mushroom evolution.</title>
        <authorList>
            <person name="Varga T."/>
            <person name="Krizsan K."/>
            <person name="Foldi C."/>
            <person name="Dima B."/>
            <person name="Sanchez-Garcia M."/>
            <person name="Sanchez-Ramirez S."/>
            <person name="Szollosi G.J."/>
            <person name="Szarkandi J.G."/>
            <person name="Papp V."/>
            <person name="Albert L."/>
            <person name="Andreopoulos W."/>
            <person name="Angelini C."/>
            <person name="Antonin V."/>
            <person name="Barry K.W."/>
            <person name="Bougher N.L."/>
            <person name="Buchanan P."/>
            <person name="Buyck B."/>
            <person name="Bense V."/>
            <person name="Catcheside P."/>
            <person name="Chovatia M."/>
            <person name="Cooper J."/>
            <person name="Damon W."/>
            <person name="Desjardin D."/>
            <person name="Finy P."/>
            <person name="Geml J."/>
            <person name="Haridas S."/>
            <person name="Hughes K."/>
            <person name="Justo A."/>
            <person name="Karasinski D."/>
            <person name="Kautmanova I."/>
            <person name="Kiss B."/>
            <person name="Kocsube S."/>
            <person name="Kotiranta H."/>
            <person name="LaButti K.M."/>
            <person name="Lechner B.E."/>
            <person name="Liimatainen K."/>
            <person name="Lipzen A."/>
            <person name="Lukacs Z."/>
            <person name="Mihaltcheva S."/>
            <person name="Morgado L.N."/>
            <person name="Niskanen T."/>
            <person name="Noordeloos M.E."/>
            <person name="Ohm R.A."/>
            <person name="Ortiz-Santana B."/>
            <person name="Ovrebo C."/>
            <person name="Racz N."/>
            <person name="Riley R."/>
            <person name="Savchenko A."/>
            <person name="Shiryaev A."/>
            <person name="Soop K."/>
            <person name="Spirin V."/>
            <person name="Szebenyi C."/>
            <person name="Tomsovsky M."/>
            <person name="Tulloss R.E."/>
            <person name="Uehling J."/>
            <person name="Grigoriev I.V."/>
            <person name="Vagvolgyi C."/>
            <person name="Papp T."/>
            <person name="Martin F.M."/>
            <person name="Miettinen O."/>
            <person name="Hibbett D.S."/>
            <person name="Nagy L.G."/>
        </authorList>
    </citation>
    <scope>NUCLEOTIDE SEQUENCE [LARGE SCALE GENOMIC DNA]</scope>
    <source>
        <strain evidence="1 2">CBS 309.79</strain>
    </source>
</reference>
<evidence type="ECO:0000313" key="1">
    <source>
        <dbReference type="EMBL" id="TFL00426.1"/>
    </source>
</evidence>